<dbReference type="Gene3D" id="3.30.930.10">
    <property type="entry name" value="Bira Bifunctional Protein, Domain 2"/>
    <property type="match status" value="1"/>
</dbReference>
<dbReference type="RefSeq" id="WP_114985092.1">
    <property type="nucleotide sequence ID" value="NZ_CP027806.1"/>
</dbReference>
<dbReference type="AlphaFoldDB" id="A0A345UN97"/>
<dbReference type="GO" id="GO:0005737">
    <property type="term" value="C:cytoplasm"/>
    <property type="evidence" value="ECO:0007669"/>
    <property type="project" value="TreeGrafter"/>
</dbReference>
<sequence>MKTKQAHSDSQIDFIQLYQLLDTRTIGQDFWCFKQLPSTNTLVKKLPAALADPGLVCVAVKQYAGRGQRQNEWIAGKHTALTFSVVLKPEKEQSLHMLLQVAAYSVVTALKKCCAVNATLKWPNDVLIGGKKACGILAEGTFKGTELERFVIGIGINTNGQLPPELSDTAVNLSGILGRDVNHTALLAAVLNEFDEQYNRSRVDLKQQLLEINRMHRGYGQLNRVRVENKVLEGSFKFLGIDLGGYPVFLDESDSVRRFTKQDVRFEPLD</sequence>
<dbReference type="PANTHER" id="PTHR12835:SF5">
    <property type="entry name" value="BIOTIN--PROTEIN LIGASE"/>
    <property type="match status" value="1"/>
</dbReference>
<dbReference type="InterPro" id="IPR004143">
    <property type="entry name" value="BPL_LPL_catalytic"/>
</dbReference>
<dbReference type="GO" id="GO:0004077">
    <property type="term" value="F:biotin--[biotin carboxyl-carrier protein] ligase activity"/>
    <property type="evidence" value="ECO:0007669"/>
    <property type="project" value="InterPro"/>
</dbReference>
<dbReference type="SUPFAM" id="SSF55681">
    <property type="entry name" value="Class II aaRS and biotin synthetases"/>
    <property type="match status" value="1"/>
</dbReference>
<name>A0A345UN97_9BACT</name>
<evidence type="ECO:0000313" key="4">
    <source>
        <dbReference type="Proteomes" id="UP000254808"/>
    </source>
</evidence>
<feature type="domain" description="BPL/LPL catalytic" evidence="2">
    <location>
        <begin position="9"/>
        <end position="202"/>
    </location>
</feature>
<keyword evidence="1 3" id="KW-0436">Ligase</keyword>
<dbReference type="Pfam" id="PF03099">
    <property type="entry name" value="BPL_LplA_LipB"/>
    <property type="match status" value="1"/>
</dbReference>
<proteinExistence type="predicted"/>
<accession>A0A345UN97</accession>
<keyword evidence="4" id="KW-1185">Reference proteome</keyword>
<dbReference type="Proteomes" id="UP000254808">
    <property type="component" value="Chromosome"/>
</dbReference>
<evidence type="ECO:0000313" key="3">
    <source>
        <dbReference type="EMBL" id="AXJ01949.1"/>
    </source>
</evidence>
<dbReference type="InterPro" id="IPR004408">
    <property type="entry name" value="Biotin_CoA_COase_ligase"/>
</dbReference>
<dbReference type="EMBL" id="CP027806">
    <property type="protein sequence ID" value="AXJ01949.1"/>
    <property type="molecule type" value="Genomic_DNA"/>
</dbReference>
<organism evidence="3 4">
    <name type="scientific">Cyclonatronum proteinivorum</name>
    <dbReference type="NCBI Taxonomy" id="1457365"/>
    <lineage>
        <taxon>Bacteria</taxon>
        <taxon>Pseudomonadati</taxon>
        <taxon>Balneolota</taxon>
        <taxon>Balneolia</taxon>
        <taxon>Balneolales</taxon>
        <taxon>Cyclonatronaceae</taxon>
        <taxon>Cyclonatronum</taxon>
    </lineage>
</organism>
<dbReference type="CDD" id="cd16442">
    <property type="entry name" value="BPL"/>
    <property type="match status" value="1"/>
</dbReference>
<dbReference type="PANTHER" id="PTHR12835">
    <property type="entry name" value="BIOTIN PROTEIN LIGASE"/>
    <property type="match status" value="1"/>
</dbReference>
<dbReference type="KEGG" id="cprv:CYPRO_2708"/>
<evidence type="ECO:0000256" key="1">
    <source>
        <dbReference type="ARBA" id="ARBA00022598"/>
    </source>
</evidence>
<dbReference type="PROSITE" id="PS51733">
    <property type="entry name" value="BPL_LPL_CATALYTIC"/>
    <property type="match status" value="1"/>
</dbReference>
<reference evidence="3 4" key="1">
    <citation type="submission" date="2018-03" db="EMBL/GenBank/DDBJ databases">
        <title>Phenotypic and genomic properties of Cyclonatronum proteinivorum gen. nov., sp. nov., a haloalkaliphilic bacteroidete from soda lakes possessing Na+-translocating rhodopsin.</title>
        <authorList>
            <person name="Toshchakov S.V."/>
            <person name="Korzhenkov A."/>
            <person name="Samarov N.I."/>
            <person name="Kublanov I.V."/>
            <person name="Muntyan M.S."/>
            <person name="Sorokin D.Y."/>
        </authorList>
    </citation>
    <scope>NUCLEOTIDE SEQUENCE [LARGE SCALE GENOMIC DNA]</scope>
    <source>
        <strain evidence="3 4">Omega</strain>
    </source>
</reference>
<dbReference type="NCBIfam" id="TIGR00121">
    <property type="entry name" value="birA_ligase"/>
    <property type="match status" value="1"/>
</dbReference>
<evidence type="ECO:0000259" key="2">
    <source>
        <dbReference type="PROSITE" id="PS51733"/>
    </source>
</evidence>
<dbReference type="OrthoDB" id="9807064at2"/>
<protein>
    <submittedName>
        <fullName evidence="3">Bifunctional biotin operon repressor / biotin-[acetyl-CoA-carboxylase] ligase</fullName>
    </submittedName>
</protein>
<gene>
    <name evidence="3" type="ORF">CYPRO_2708</name>
</gene>
<dbReference type="InterPro" id="IPR045864">
    <property type="entry name" value="aa-tRNA-synth_II/BPL/LPL"/>
</dbReference>